<evidence type="ECO:0000313" key="1">
    <source>
        <dbReference type="EnsemblMetazoa" id="ENSAATROPP012550"/>
    </source>
</evidence>
<dbReference type="Proteomes" id="UP000075880">
    <property type="component" value="Unassembled WGS sequence"/>
</dbReference>
<accession>A0AAG5DNJ1</accession>
<reference evidence="1" key="1">
    <citation type="submission" date="2024-04" db="UniProtKB">
        <authorList>
            <consortium name="EnsemblMetazoa"/>
        </authorList>
    </citation>
    <scope>IDENTIFICATION</scope>
    <source>
        <strain evidence="1">EBRO</strain>
    </source>
</reference>
<protein>
    <submittedName>
        <fullName evidence="1">Uncharacterized protein</fullName>
    </submittedName>
</protein>
<organism evidence="1 2">
    <name type="scientific">Anopheles atroparvus</name>
    <name type="common">European mosquito</name>
    <dbReference type="NCBI Taxonomy" id="41427"/>
    <lineage>
        <taxon>Eukaryota</taxon>
        <taxon>Metazoa</taxon>
        <taxon>Ecdysozoa</taxon>
        <taxon>Arthropoda</taxon>
        <taxon>Hexapoda</taxon>
        <taxon>Insecta</taxon>
        <taxon>Pterygota</taxon>
        <taxon>Neoptera</taxon>
        <taxon>Endopterygota</taxon>
        <taxon>Diptera</taxon>
        <taxon>Nematocera</taxon>
        <taxon>Culicoidea</taxon>
        <taxon>Culicidae</taxon>
        <taxon>Anophelinae</taxon>
        <taxon>Anopheles</taxon>
    </lineage>
</organism>
<keyword evidence="2" id="KW-1185">Reference proteome</keyword>
<proteinExistence type="predicted"/>
<sequence length="35" mass="3842">MELASRGRCGAVVEIPWLRKTFLPPANGYVPCVIP</sequence>
<dbReference type="EnsemblMetazoa" id="ENSAATROPT013781">
    <property type="protein sequence ID" value="ENSAATROPP012550"/>
    <property type="gene ID" value="ENSAATROPG011185"/>
</dbReference>
<evidence type="ECO:0000313" key="2">
    <source>
        <dbReference type="Proteomes" id="UP000075880"/>
    </source>
</evidence>
<dbReference type="AlphaFoldDB" id="A0AAG5DNJ1"/>
<name>A0AAG5DNJ1_ANOAO</name>